<keyword evidence="3" id="KW-0507">mRNA processing</keyword>
<proteinExistence type="inferred from homology"/>
<organism evidence="6 7">
    <name type="scientific">Hesseltinella vesiculosa</name>
    <dbReference type="NCBI Taxonomy" id="101127"/>
    <lineage>
        <taxon>Eukaryota</taxon>
        <taxon>Fungi</taxon>
        <taxon>Fungi incertae sedis</taxon>
        <taxon>Mucoromycota</taxon>
        <taxon>Mucoromycotina</taxon>
        <taxon>Mucoromycetes</taxon>
        <taxon>Mucorales</taxon>
        <taxon>Cunninghamellaceae</taxon>
        <taxon>Hesseltinella</taxon>
    </lineage>
</organism>
<feature type="compositionally biased region" description="Basic and acidic residues" evidence="4">
    <location>
        <begin position="413"/>
        <end position="475"/>
    </location>
</feature>
<dbReference type="GO" id="GO:0005681">
    <property type="term" value="C:spliceosomal complex"/>
    <property type="evidence" value="ECO:0007669"/>
    <property type="project" value="UniProtKB-UniRule"/>
</dbReference>
<evidence type="ECO:0000313" key="7">
    <source>
        <dbReference type="Proteomes" id="UP000242146"/>
    </source>
</evidence>
<evidence type="ECO:0000259" key="5">
    <source>
        <dbReference type="Pfam" id="PF02731"/>
    </source>
</evidence>
<dbReference type="OrthoDB" id="666364at2759"/>
<feature type="region of interest" description="Disordered" evidence="4">
    <location>
        <begin position="1"/>
        <end position="25"/>
    </location>
</feature>
<comment type="similarity">
    <text evidence="1 3">Belongs to the SNW family.</text>
</comment>
<accession>A0A1X2GCC8</accession>
<sequence length="642" mass="71777">MATLSSLLPKPKHTLETVSNQRQSQTLNQQLISTTKSIPAYGQRQSYRPRFPEDFGNGGAFPEINIVQYPLDMGRKKSSETSGGTLTLEVDREGNVAYDAIARQGHAKDRIVHTSLKDMVPIRERKDVDVDKLVMDRPSEDEVMSVAEKTKAALERIVNGKIKAAQPKNVVSTSGGTNKDPTYIRYTPAQGGSNGATQRIIRMVDAPVDPMAPPSFQHKKIPRGPPSPPAPVMHSPPRKLTAEQQAEWIIPPCISNWKNTKGYTIPLDKRLAADGRGLQELTINDKFAKFSEALGAADRHAREEVRQRNLMQQKLAQKEKDVEEEKLRSLAQKAREERSGFKSAAADDVPPSTAQNRPSAASLMLNYDSSSGSDSGSDSEDDKNASRRPRRRSSSASSRGGRPRRGSHSSASSREERHRRQPSDSDDATPPRRTREQLEKVDDNMARERDELRRERQKRREREYRMQHMGTEARAKHLARQQNRDVSEKIALGLAKPSASSKESMYDARLFNQSAGLSSGFKDEESYSLYDKPLFNQTASSIYKFRGNTQDSEIFGSMDSDELEKSIHQDKFGVKHGFKGAEGGVAGSSSGPVEFEKEIKVTKSSKKQDDVYGLDTFLNKAKKGKRSHEDLDDSDDDRRHKR</sequence>
<feature type="compositionally biased region" description="Basic and acidic residues" evidence="4">
    <location>
        <begin position="316"/>
        <end position="340"/>
    </location>
</feature>
<feature type="compositionally biased region" description="Polar residues" evidence="4">
    <location>
        <begin position="16"/>
        <end position="25"/>
    </location>
</feature>
<keyword evidence="7" id="KW-1185">Reference proteome</keyword>
<comment type="subcellular location">
    <subcellularLocation>
        <location evidence="3">Nucleus</location>
    </subcellularLocation>
</comment>
<name>A0A1X2GCC8_9FUNG</name>
<comment type="subunit">
    <text evidence="3">Associated with the spliceosome.</text>
</comment>
<keyword evidence="3" id="KW-0747">Spliceosome</keyword>
<dbReference type="PANTHER" id="PTHR12096">
    <property type="entry name" value="NUCLEAR PROTEIN SKIP-RELATED"/>
    <property type="match status" value="1"/>
</dbReference>
<gene>
    <name evidence="6" type="ORF">DM01DRAFT_1337673</name>
</gene>
<dbReference type="Pfam" id="PF02731">
    <property type="entry name" value="SKIP_SNW"/>
    <property type="match status" value="1"/>
</dbReference>
<evidence type="ECO:0000313" key="6">
    <source>
        <dbReference type="EMBL" id="ORX50495.1"/>
    </source>
</evidence>
<feature type="region of interest" description="Disordered" evidence="4">
    <location>
        <begin position="622"/>
        <end position="642"/>
    </location>
</feature>
<evidence type="ECO:0000256" key="3">
    <source>
        <dbReference type="RuleBase" id="RU367140"/>
    </source>
</evidence>
<dbReference type="EMBL" id="MCGT01000023">
    <property type="protein sequence ID" value="ORX50495.1"/>
    <property type="molecule type" value="Genomic_DNA"/>
</dbReference>
<evidence type="ECO:0000256" key="1">
    <source>
        <dbReference type="ARBA" id="ARBA00010197"/>
    </source>
</evidence>
<evidence type="ECO:0000256" key="2">
    <source>
        <dbReference type="ARBA" id="ARBA00022160"/>
    </source>
</evidence>
<comment type="caution">
    <text evidence="6">The sequence shown here is derived from an EMBL/GenBank/DDBJ whole genome shotgun (WGS) entry which is preliminary data.</text>
</comment>
<dbReference type="GO" id="GO:0000398">
    <property type="term" value="P:mRNA splicing, via spliceosome"/>
    <property type="evidence" value="ECO:0007669"/>
    <property type="project" value="InterPro"/>
</dbReference>
<evidence type="ECO:0000256" key="4">
    <source>
        <dbReference type="SAM" id="MobiDB-lite"/>
    </source>
</evidence>
<feature type="domain" description="SKI-interacting protein SKIP SNW" evidence="5">
    <location>
        <begin position="182"/>
        <end position="338"/>
    </location>
</feature>
<keyword evidence="3" id="KW-0539">Nucleus</keyword>
<dbReference type="InterPro" id="IPR017862">
    <property type="entry name" value="SKI-int_prot_SKIP"/>
</dbReference>
<dbReference type="STRING" id="101127.A0A1X2GCC8"/>
<comment type="function">
    <text evidence="3">Involved in pre-mRNA splicing.</text>
</comment>
<reference evidence="6 7" key="1">
    <citation type="submission" date="2016-07" db="EMBL/GenBank/DDBJ databases">
        <title>Pervasive Adenine N6-methylation of Active Genes in Fungi.</title>
        <authorList>
            <consortium name="DOE Joint Genome Institute"/>
            <person name="Mondo S.J."/>
            <person name="Dannebaum R.O."/>
            <person name="Kuo R.C."/>
            <person name="Labutti K."/>
            <person name="Haridas S."/>
            <person name="Kuo A."/>
            <person name="Salamov A."/>
            <person name="Ahrendt S.R."/>
            <person name="Lipzen A."/>
            <person name="Sullivan W."/>
            <person name="Andreopoulos W.B."/>
            <person name="Clum A."/>
            <person name="Lindquist E."/>
            <person name="Daum C."/>
            <person name="Ramamoorthy G.K."/>
            <person name="Gryganskyi A."/>
            <person name="Culley D."/>
            <person name="Magnuson J.K."/>
            <person name="James T.Y."/>
            <person name="O'Malley M.A."/>
            <person name="Stajich J.E."/>
            <person name="Spatafora J.W."/>
            <person name="Visel A."/>
            <person name="Grigoriev I.V."/>
        </authorList>
    </citation>
    <scope>NUCLEOTIDE SEQUENCE [LARGE SCALE GENOMIC DNA]</scope>
    <source>
        <strain evidence="6 7">NRRL 3301</strain>
    </source>
</reference>
<dbReference type="AlphaFoldDB" id="A0A1X2GCC8"/>
<protein>
    <recommendedName>
        <fullName evidence="2 3">Pre-mRNA-processing protein 45</fullName>
    </recommendedName>
</protein>
<keyword evidence="3" id="KW-0508">mRNA splicing</keyword>
<dbReference type="Proteomes" id="UP000242146">
    <property type="component" value="Unassembled WGS sequence"/>
</dbReference>
<feature type="region of interest" description="Disordered" evidence="4">
    <location>
        <begin position="316"/>
        <end position="484"/>
    </location>
</feature>
<dbReference type="InterPro" id="IPR004015">
    <property type="entry name" value="SKI-int_prot_SKIP_SNW-dom"/>
</dbReference>